<proteinExistence type="predicted"/>
<reference evidence="1 2" key="1">
    <citation type="journal article" date="2018" name="J. Allergy Clin. Immunol.">
        <title>High-quality assembly of Dermatophagoides pteronyssinus genome and transcriptome reveals a wide range of novel allergens.</title>
        <authorList>
            <person name="Liu X.Y."/>
            <person name="Yang K.Y."/>
            <person name="Wang M.Q."/>
            <person name="Kwok J.S."/>
            <person name="Zeng X."/>
            <person name="Yang Z."/>
            <person name="Xiao X.J."/>
            <person name="Lau C.P."/>
            <person name="Li Y."/>
            <person name="Huang Z.M."/>
            <person name="Ba J.G."/>
            <person name="Yim A.K."/>
            <person name="Ouyang C.Y."/>
            <person name="Ngai S.M."/>
            <person name="Chan T.F."/>
            <person name="Leung E.L."/>
            <person name="Liu L."/>
            <person name="Liu Z.G."/>
            <person name="Tsui S.K."/>
        </authorList>
    </citation>
    <scope>NUCLEOTIDE SEQUENCE [LARGE SCALE GENOMIC DNA]</scope>
    <source>
        <strain evidence="1">Derp</strain>
    </source>
</reference>
<reference evidence="1 2" key="2">
    <citation type="journal article" date="2022" name="Mol. Biol. Evol.">
        <title>Comparative Genomics Reveals Insights into the Divergent Evolution of Astigmatic Mites and Household Pest Adaptations.</title>
        <authorList>
            <person name="Xiong Q."/>
            <person name="Wan A.T."/>
            <person name="Liu X."/>
            <person name="Fung C.S."/>
            <person name="Xiao X."/>
            <person name="Malainual N."/>
            <person name="Hou J."/>
            <person name="Wang L."/>
            <person name="Wang M."/>
            <person name="Yang K.Y."/>
            <person name="Cui Y."/>
            <person name="Leung E.L."/>
            <person name="Nong W."/>
            <person name="Shin S.K."/>
            <person name="Au S.W."/>
            <person name="Jeong K.Y."/>
            <person name="Chew F.T."/>
            <person name="Hui J.H."/>
            <person name="Leung T.F."/>
            <person name="Tungtrongchitr A."/>
            <person name="Zhong N."/>
            <person name="Liu Z."/>
            <person name="Tsui S.K."/>
        </authorList>
    </citation>
    <scope>NUCLEOTIDE SEQUENCE [LARGE SCALE GENOMIC DNA]</scope>
    <source>
        <strain evidence="1">Derp</strain>
    </source>
</reference>
<dbReference type="Proteomes" id="UP000887458">
    <property type="component" value="Unassembled WGS sequence"/>
</dbReference>
<sequence length="79" mass="9261">MTSTEFHVGIFGNRPSSRWRRLSIMVIFGFPIHNPSFSSHEKNEMFDLNWNVFSEFDDNIFDVSAMSFFLFKLSSTSIE</sequence>
<comment type="caution">
    <text evidence="1">The sequence shown here is derived from an EMBL/GenBank/DDBJ whole genome shotgun (WGS) entry which is preliminary data.</text>
</comment>
<name>A0ABQ8JHA2_DERPT</name>
<evidence type="ECO:0000313" key="1">
    <source>
        <dbReference type="EMBL" id="KAH9421785.1"/>
    </source>
</evidence>
<protein>
    <submittedName>
        <fullName evidence="1">Uncharacterized protein</fullName>
    </submittedName>
</protein>
<accession>A0ABQ8JHA2</accession>
<dbReference type="EMBL" id="NJHN03000037">
    <property type="protein sequence ID" value="KAH9421785.1"/>
    <property type="molecule type" value="Genomic_DNA"/>
</dbReference>
<evidence type="ECO:0000313" key="2">
    <source>
        <dbReference type="Proteomes" id="UP000887458"/>
    </source>
</evidence>
<keyword evidence="2" id="KW-1185">Reference proteome</keyword>
<gene>
    <name evidence="1" type="ORF">DERP_002073</name>
</gene>
<organism evidence="1 2">
    <name type="scientific">Dermatophagoides pteronyssinus</name>
    <name type="common">European house dust mite</name>
    <dbReference type="NCBI Taxonomy" id="6956"/>
    <lineage>
        <taxon>Eukaryota</taxon>
        <taxon>Metazoa</taxon>
        <taxon>Ecdysozoa</taxon>
        <taxon>Arthropoda</taxon>
        <taxon>Chelicerata</taxon>
        <taxon>Arachnida</taxon>
        <taxon>Acari</taxon>
        <taxon>Acariformes</taxon>
        <taxon>Sarcoptiformes</taxon>
        <taxon>Astigmata</taxon>
        <taxon>Psoroptidia</taxon>
        <taxon>Analgoidea</taxon>
        <taxon>Pyroglyphidae</taxon>
        <taxon>Dermatophagoidinae</taxon>
        <taxon>Dermatophagoides</taxon>
    </lineage>
</organism>